<dbReference type="WBParaSite" id="MCOS_0000792501-mRNA-1">
    <property type="protein sequence ID" value="MCOS_0000792501-mRNA-1"/>
    <property type="gene ID" value="MCOS_0000792501"/>
</dbReference>
<evidence type="ECO:0000313" key="3">
    <source>
        <dbReference type="WBParaSite" id="MCOS_0000792501-mRNA-1"/>
    </source>
</evidence>
<reference evidence="1 2" key="2">
    <citation type="submission" date="2018-10" db="EMBL/GenBank/DDBJ databases">
        <authorList>
            <consortium name="Pathogen Informatics"/>
        </authorList>
    </citation>
    <scope>NUCLEOTIDE SEQUENCE [LARGE SCALE GENOMIC DNA]</scope>
</reference>
<protein>
    <submittedName>
        <fullName evidence="1 3">Uncharacterized protein</fullName>
    </submittedName>
</protein>
<keyword evidence="2" id="KW-1185">Reference proteome</keyword>
<organism evidence="3">
    <name type="scientific">Mesocestoides corti</name>
    <name type="common">Flatworm</name>
    <dbReference type="NCBI Taxonomy" id="53468"/>
    <lineage>
        <taxon>Eukaryota</taxon>
        <taxon>Metazoa</taxon>
        <taxon>Spiralia</taxon>
        <taxon>Lophotrochozoa</taxon>
        <taxon>Platyhelminthes</taxon>
        <taxon>Cestoda</taxon>
        <taxon>Eucestoda</taxon>
        <taxon>Cyclophyllidea</taxon>
        <taxon>Mesocestoididae</taxon>
        <taxon>Mesocestoides</taxon>
    </lineage>
</organism>
<evidence type="ECO:0000313" key="1">
    <source>
        <dbReference type="EMBL" id="VDD81923.1"/>
    </source>
</evidence>
<sequence length="70" mass="8005">MDPPPPSGCQQRELSHFVSFCRLLSFNDNVMRQGHNDEQLVTHAHPDQPQLLILSSNAEPCLRLKDLHMN</sequence>
<reference evidence="3" key="1">
    <citation type="submission" date="2017-02" db="UniProtKB">
        <authorList>
            <consortium name="WormBaseParasite"/>
        </authorList>
    </citation>
    <scope>IDENTIFICATION</scope>
</reference>
<proteinExistence type="predicted"/>
<evidence type="ECO:0000313" key="2">
    <source>
        <dbReference type="Proteomes" id="UP000267029"/>
    </source>
</evidence>
<dbReference type="Proteomes" id="UP000267029">
    <property type="component" value="Unassembled WGS sequence"/>
</dbReference>
<accession>A0A0R3UK47</accession>
<dbReference type="EMBL" id="UXSR01005426">
    <property type="protein sequence ID" value="VDD81923.1"/>
    <property type="molecule type" value="Genomic_DNA"/>
</dbReference>
<name>A0A0R3UK47_MESCO</name>
<gene>
    <name evidence="1" type="ORF">MCOS_LOCUS7926</name>
</gene>
<dbReference type="AlphaFoldDB" id="A0A0R3UK47"/>